<name>A0A7R8ZIP6_9CRUS</name>
<reference evidence="2" key="1">
    <citation type="submission" date="2020-11" db="EMBL/GenBank/DDBJ databases">
        <authorList>
            <person name="Tran Van P."/>
        </authorList>
    </citation>
    <scope>NUCLEOTIDE SEQUENCE</scope>
</reference>
<sequence length="152" mass="16280">MSSQGPSIRLERNIGPFVLYDVPQSSAPDLAGVLLLLGQREIASAAPGGRLGASICPPRPKESLCPSAEKSEGAHRSRTVGSSPGFEMTPQTPQHANYQNGLVKDWPISQIWSALASSTVKPISPSAHAWKKIEPIWSTRYGFAESFPGTLE</sequence>
<dbReference type="AlphaFoldDB" id="A0A7R8ZIP6"/>
<feature type="region of interest" description="Disordered" evidence="1">
    <location>
        <begin position="48"/>
        <end position="99"/>
    </location>
</feature>
<protein>
    <submittedName>
        <fullName evidence="2">Uncharacterized protein</fullName>
    </submittedName>
</protein>
<evidence type="ECO:0000256" key="1">
    <source>
        <dbReference type="SAM" id="MobiDB-lite"/>
    </source>
</evidence>
<proteinExistence type="predicted"/>
<accession>A0A7R8ZIP6</accession>
<evidence type="ECO:0000313" key="2">
    <source>
        <dbReference type="EMBL" id="CAD7222829.1"/>
    </source>
</evidence>
<feature type="compositionally biased region" description="Polar residues" evidence="1">
    <location>
        <begin position="89"/>
        <end position="99"/>
    </location>
</feature>
<dbReference type="EMBL" id="OB660108">
    <property type="protein sequence ID" value="CAD7222829.1"/>
    <property type="molecule type" value="Genomic_DNA"/>
</dbReference>
<gene>
    <name evidence="2" type="ORF">CTOB1V02_LOCUS826</name>
</gene>
<organism evidence="2">
    <name type="scientific">Cyprideis torosa</name>
    <dbReference type="NCBI Taxonomy" id="163714"/>
    <lineage>
        <taxon>Eukaryota</taxon>
        <taxon>Metazoa</taxon>
        <taxon>Ecdysozoa</taxon>
        <taxon>Arthropoda</taxon>
        <taxon>Crustacea</taxon>
        <taxon>Oligostraca</taxon>
        <taxon>Ostracoda</taxon>
        <taxon>Podocopa</taxon>
        <taxon>Podocopida</taxon>
        <taxon>Cytherocopina</taxon>
        <taxon>Cytheroidea</taxon>
        <taxon>Cytherideidae</taxon>
        <taxon>Cyprideis</taxon>
    </lineage>
</organism>